<dbReference type="STRING" id="1316194.A0A1Q5UAS9"/>
<proteinExistence type="predicted"/>
<reference evidence="1 2" key="1">
    <citation type="submission" date="2016-10" db="EMBL/GenBank/DDBJ databases">
        <title>Genome sequence of the ascomycete fungus Penicillium subrubescens.</title>
        <authorList>
            <person name="De Vries R.P."/>
            <person name="Peng M."/>
            <person name="Dilokpimol A."/>
            <person name="Hilden K."/>
            <person name="Makela M.R."/>
            <person name="Grigoriev I."/>
            <person name="Riley R."/>
            <person name="Granchi Z."/>
        </authorList>
    </citation>
    <scope>NUCLEOTIDE SEQUENCE [LARGE SCALE GENOMIC DNA]</scope>
    <source>
        <strain evidence="1 2">CBS 132785</strain>
    </source>
</reference>
<protein>
    <submittedName>
        <fullName evidence="1">Uncharacterized protein</fullName>
    </submittedName>
</protein>
<name>A0A1Q5UAS9_9EURO</name>
<comment type="caution">
    <text evidence="1">The sequence shown here is derived from an EMBL/GenBank/DDBJ whole genome shotgun (WGS) entry which is preliminary data.</text>
</comment>
<keyword evidence="2" id="KW-1185">Reference proteome</keyword>
<sequence>MRQSLTTIVSSPDEPYFWTIRNMWTVNTHVLTATIWLLFELIFSKDQGPLFDSREIKNLALKSARFLQINQSRSRIAKRGQSLINTLLETYDHIENGHRAHFDLKNIMSRVERDEDCLDGDSNDLHFNYQANDGSGSVVDWLSRDSATFGYESQEPREERKVLACSYHSGQAQAELDRPAGLPDWVMHDTLSHSEAPADLSGEEERATNTYIRRIAQGQQHYQGTI</sequence>
<organism evidence="1 2">
    <name type="scientific">Penicillium subrubescens</name>
    <dbReference type="NCBI Taxonomy" id="1316194"/>
    <lineage>
        <taxon>Eukaryota</taxon>
        <taxon>Fungi</taxon>
        <taxon>Dikarya</taxon>
        <taxon>Ascomycota</taxon>
        <taxon>Pezizomycotina</taxon>
        <taxon>Eurotiomycetes</taxon>
        <taxon>Eurotiomycetidae</taxon>
        <taxon>Eurotiales</taxon>
        <taxon>Aspergillaceae</taxon>
        <taxon>Penicillium</taxon>
    </lineage>
</organism>
<evidence type="ECO:0000313" key="1">
    <source>
        <dbReference type="EMBL" id="OKP09584.1"/>
    </source>
</evidence>
<accession>A0A1Q5UAS9</accession>
<dbReference type="AlphaFoldDB" id="A0A1Q5UAS9"/>
<gene>
    <name evidence="1" type="ORF">PENSUB_5016</name>
</gene>
<dbReference type="EMBL" id="MNBE01000483">
    <property type="protein sequence ID" value="OKP09584.1"/>
    <property type="molecule type" value="Genomic_DNA"/>
</dbReference>
<dbReference type="Proteomes" id="UP000186955">
    <property type="component" value="Unassembled WGS sequence"/>
</dbReference>
<evidence type="ECO:0000313" key="2">
    <source>
        <dbReference type="Proteomes" id="UP000186955"/>
    </source>
</evidence>